<feature type="transmembrane region" description="Helical" evidence="6">
    <location>
        <begin position="12"/>
        <end position="31"/>
    </location>
</feature>
<evidence type="ECO:0000256" key="4">
    <source>
        <dbReference type="ARBA" id="ARBA00023136"/>
    </source>
</evidence>
<keyword evidence="2 6" id="KW-0812">Transmembrane</keyword>
<proteinExistence type="inferred from homology"/>
<dbReference type="InterPro" id="IPR045263">
    <property type="entry name" value="GLUT"/>
</dbReference>
<dbReference type="InterPro" id="IPR036259">
    <property type="entry name" value="MFS_trans_sf"/>
</dbReference>
<reference evidence="7" key="2">
    <citation type="submission" date="2020-08" db="EMBL/GenBank/DDBJ databases">
        <title>Plant Genome Project.</title>
        <authorList>
            <person name="Zhang R.-G."/>
        </authorList>
    </citation>
    <scope>NUCLEOTIDE SEQUENCE</scope>
    <source>
        <strain evidence="7">Huo1</strain>
        <tissue evidence="7">Leaf</tissue>
    </source>
</reference>
<organism evidence="7">
    <name type="scientific">Salvia splendens</name>
    <name type="common">Scarlet sage</name>
    <dbReference type="NCBI Taxonomy" id="180675"/>
    <lineage>
        <taxon>Eukaryota</taxon>
        <taxon>Viridiplantae</taxon>
        <taxon>Streptophyta</taxon>
        <taxon>Embryophyta</taxon>
        <taxon>Tracheophyta</taxon>
        <taxon>Spermatophyta</taxon>
        <taxon>Magnoliopsida</taxon>
        <taxon>eudicotyledons</taxon>
        <taxon>Gunneridae</taxon>
        <taxon>Pentapetalae</taxon>
        <taxon>asterids</taxon>
        <taxon>lamiids</taxon>
        <taxon>Lamiales</taxon>
        <taxon>Lamiaceae</taxon>
        <taxon>Nepetoideae</taxon>
        <taxon>Mentheae</taxon>
        <taxon>Salviinae</taxon>
        <taxon>Salvia</taxon>
        <taxon>Salvia subgen. Calosphace</taxon>
        <taxon>core Calosphace</taxon>
    </lineage>
</organism>
<keyword evidence="4 6" id="KW-0472">Membrane</keyword>
<dbReference type="Gene3D" id="1.20.1250.20">
    <property type="entry name" value="MFS general substrate transporter like domains"/>
    <property type="match status" value="2"/>
</dbReference>
<dbReference type="PANTHER" id="PTHR23503">
    <property type="entry name" value="SOLUTE CARRIER FAMILY 2"/>
    <property type="match status" value="1"/>
</dbReference>
<dbReference type="Proteomes" id="UP000298416">
    <property type="component" value="Unassembled WGS sequence"/>
</dbReference>
<dbReference type="GO" id="GO:0015149">
    <property type="term" value="F:hexose transmembrane transporter activity"/>
    <property type="evidence" value="ECO:0007669"/>
    <property type="project" value="TreeGrafter"/>
</dbReference>
<comment type="similarity">
    <text evidence="5">Belongs to the major facilitator superfamily. Phosphate:H(+) symporter (TC 2.A.1.9) family.</text>
</comment>
<accession>A0A8X8Y9Y5</accession>
<dbReference type="InterPro" id="IPR005828">
    <property type="entry name" value="MFS_sugar_transport-like"/>
</dbReference>
<dbReference type="Pfam" id="PF00083">
    <property type="entry name" value="Sugar_tr"/>
    <property type="match status" value="2"/>
</dbReference>
<dbReference type="AlphaFoldDB" id="A0A8X8Y9Y5"/>
<protein>
    <recommendedName>
        <fullName evidence="9">MFS transporter, SP family, solute carrier family 2 (Myo-inositol transporter), member 13</fullName>
    </recommendedName>
</protein>
<evidence type="ECO:0000256" key="3">
    <source>
        <dbReference type="ARBA" id="ARBA00022989"/>
    </source>
</evidence>
<evidence type="ECO:0000313" key="8">
    <source>
        <dbReference type="Proteomes" id="UP000298416"/>
    </source>
</evidence>
<evidence type="ECO:0000256" key="2">
    <source>
        <dbReference type="ARBA" id="ARBA00022692"/>
    </source>
</evidence>
<dbReference type="GO" id="GO:0016020">
    <property type="term" value="C:membrane"/>
    <property type="evidence" value="ECO:0007669"/>
    <property type="project" value="UniProtKB-SubCell"/>
</dbReference>
<evidence type="ECO:0000256" key="6">
    <source>
        <dbReference type="SAM" id="Phobius"/>
    </source>
</evidence>
<dbReference type="PANTHER" id="PTHR23503:SF114">
    <property type="entry name" value="PLASTIDIC GLUCOSE TRANSPORTER 3-RELATED"/>
    <property type="match status" value="1"/>
</dbReference>
<dbReference type="EMBL" id="PNBA02000004">
    <property type="protein sequence ID" value="KAG6425928.1"/>
    <property type="molecule type" value="Genomic_DNA"/>
</dbReference>
<evidence type="ECO:0008006" key="9">
    <source>
        <dbReference type="Google" id="ProtNLM"/>
    </source>
</evidence>
<keyword evidence="8" id="KW-1185">Reference proteome</keyword>
<feature type="transmembrane region" description="Helical" evidence="6">
    <location>
        <begin position="78"/>
        <end position="111"/>
    </location>
</feature>
<evidence type="ECO:0000256" key="1">
    <source>
        <dbReference type="ARBA" id="ARBA00004370"/>
    </source>
</evidence>
<comment type="subcellular location">
    <subcellularLocation>
        <location evidence="1">Membrane</location>
    </subcellularLocation>
</comment>
<sequence length="172" mass="19631">MTLAGNRHDLRMWRVCFWVSTIPAALLALLMEFSTESPHWLYKELEKLFGAAHVKSAMAELSKSDNRTDGMLLLLQRLFQVVAMGLQVIAASDIIFVLTFSLGAGPVPGLLLSEILPSRIRAKAMAVCMSVHWQRWSQRKPSRRPSGHWSLDHRGARWVWEGEEMEQTWCKN</sequence>
<evidence type="ECO:0000256" key="5">
    <source>
        <dbReference type="ARBA" id="ARBA00044504"/>
    </source>
</evidence>
<name>A0A8X8Y9Y5_SALSN</name>
<keyword evidence="3 6" id="KW-1133">Transmembrane helix</keyword>
<comment type="caution">
    <text evidence="7">The sequence shown here is derived from an EMBL/GenBank/DDBJ whole genome shotgun (WGS) entry which is preliminary data.</text>
</comment>
<reference evidence="7" key="1">
    <citation type="submission" date="2018-01" db="EMBL/GenBank/DDBJ databases">
        <authorList>
            <person name="Mao J.F."/>
        </authorList>
    </citation>
    <scope>NUCLEOTIDE SEQUENCE</scope>
    <source>
        <strain evidence="7">Huo1</strain>
        <tissue evidence="7">Leaf</tissue>
    </source>
</reference>
<evidence type="ECO:0000313" key="7">
    <source>
        <dbReference type="EMBL" id="KAG6425928.1"/>
    </source>
</evidence>
<gene>
    <name evidence="7" type="ORF">SASPL_110137</name>
</gene>